<evidence type="ECO:0000313" key="1">
    <source>
        <dbReference type="EMBL" id="CCK82095.1"/>
    </source>
</evidence>
<protein>
    <submittedName>
        <fullName evidence="1">Uncharacterized protein</fullName>
    </submittedName>
</protein>
<dbReference type="HOGENOM" id="CLU_2616280_0_0_7"/>
<dbReference type="KEGG" id="dto:TOL2_C39390"/>
<organism evidence="1 2">
    <name type="scientific">Desulfobacula toluolica (strain DSM 7467 / Tol2)</name>
    <dbReference type="NCBI Taxonomy" id="651182"/>
    <lineage>
        <taxon>Bacteria</taxon>
        <taxon>Pseudomonadati</taxon>
        <taxon>Thermodesulfobacteriota</taxon>
        <taxon>Desulfobacteria</taxon>
        <taxon>Desulfobacterales</taxon>
        <taxon>Desulfobacteraceae</taxon>
        <taxon>Desulfobacula</taxon>
    </lineage>
</organism>
<evidence type="ECO:0000313" key="2">
    <source>
        <dbReference type="Proteomes" id="UP000007347"/>
    </source>
</evidence>
<dbReference type="EMBL" id="FO203503">
    <property type="protein sequence ID" value="CCK82095.1"/>
    <property type="molecule type" value="Genomic_DNA"/>
</dbReference>
<reference evidence="1 2" key="1">
    <citation type="journal article" date="2013" name="Environ. Microbiol.">
        <title>Complete genome, catabolic sub-proteomes and key-metabolites of Desulfobacula toluolica Tol2, a marine, aromatic compound-degrading, sulfate-reducing bacterium.</title>
        <authorList>
            <person name="Wohlbrand L."/>
            <person name="Jacob J.H."/>
            <person name="Kube M."/>
            <person name="Mussmann M."/>
            <person name="Jarling R."/>
            <person name="Beck A."/>
            <person name="Amann R."/>
            <person name="Wilkes H."/>
            <person name="Reinhardt R."/>
            <person name="Rabus R."/>
        </authorList>
    </citation>
    <scope>NUCLEOTIDE SEQUENCE [LARGE SCALE GENOMIC DNA]</scope>
    <source>
        <strain evidence="2">DSM 7467 / Tol2</strain>
    </source>
</reference>
<dbReference type="Proteomes" id="UP000007347">
    <property type="component" value="Chromosome"/>
</dbReference>
<proteinExistence type="predicted"/>
<dbReference type="AlphaFoldDB" id="K0NNA7"/>
<accession>K0NNA7</accession>
<keyword evidence="2" id="KW-1185">Reference proteome</keyword>
<gene>
    <name evidence="1" type="ordered locus">TOL2_C39390</name>
</gene>
<name>K0NNA7_DESTT</name>
<sequence length="78" mass="8940">MESFRYWPFFSKSVLIRNYAVSNLKFLLKKMGVILSDKKNLSRYKESMKESALVSAGIDARPSVRLKYGAAFKKGTLK</sequence>